<evidence type="ECO:0000313" key="3">
    <source>
        <dbReference type="EMBL" id="TYL85803.1"/>
    </source>
</evidence>
<evidence type="ECO:0000259" key="2">
    <source>
        <dbReference type="Pfam" id="PF20469"/>
    </source>
</evidence>
<protein>
    <submittedName>
        <fullName evidence="3">AAA family ATPase</fullName>
    </submittedName>
</protein>
<dbReference type="InterPro" id="IPR003959">
    <property type="entry name" value="ATPase_AAA_core"/>
</dbReference>
<organism evidence="3 4">
    <name type="scientific">Bradyrhizobium cytisi</name>
    <dbReference type="NCBI Taxonomy" id="515489"/>
    <lineage>
        <taxon>Bacteria</taxon>
        <taxon>Pseudomonadati</taxon>
        <taxon>Pseudomonadota</taxon>
        <taxon>Alphaproteobacteria</taxon>
        <taxon>Hyphomicrobiales</taxon>
        <taxon>Nitrobacteraceae</taxon>
        <taxon>Bradyrhizobium</taxon>
    </lineage>
</organism>
<dbReference type="InterPro" id="IPR051396">
    <property type="entry name" value="Bact_Antivir_Def_Nuclease"/>
</dbReference>
<dbReference type="InterPro" id="IPR027417">
    <property type="entry name" value="P-loop_NTPase"/>
</dbReference>
<dbReference type="RefSeq" id="WP_148750634.1">
    <property type="nucleotide sequence ID" value="NZ_VSSR01000016.1"/>
</dbReference>
<keyword evidence="4" id="KW-1185">Reference proteome</keyword>
<evidence type="ECO:0000259" key="1">
    <source>
        <dbReference type="Pfam" id="PF13304"/>
    </source>
</evidence>
<dbReference type="PANTHER" id="PTHR43581">
    <property type="entry name" value="ATP/GTP PHOSPHATASE"/>
    <property type="match status" value="1"/>
</dbReference>
<dbReference type="PANTHER" id="PTHR43581:SF4">
    <property type="entry name" value="ATP_GTP PHOSPHATASE"/>
    <property type="match status" value="1"/>
</dbReference>
<accession>A0A5S4WW11</accession>
<name>A0A5S4WW11_9BRAD</name>
<comment type="caution">
    <text evidence="3">The sequence shown here is derived from an EMBL/GenBank/DDBJ whole genome shotgun (WGS) entry which is preliminary data.</text>
</comment>
<dbReference type="AlphaFoldDB" id="A0A5S4WW11"/>
<dbReference type="InterPro" id="IPR034139">
    <property type="entry name" value="TOPRIM_OLD"/>
</dbReference>
<feature type="domain" description="OLD protein-like TOPRIM" evidence="2">
    <location>
        <begin position="363"/>
        <end position="432"/>
    </location>
</feature>
<dbReference type="GO" id="GO:0005524">
    <property type="term" value="F:ATP binding"/>
    <property type="evidence" value="ECO:0007669"/>
    <property type="project" value="InterPro"/>
</dbReference>
<dbReference type="OrthoDB" id="9816534at2"/>
<dbReference type="Gene3D" id="3.40.50.300">
    <property type="entry name" value="P-loop containing nucleotide triphosphate hydrolases"/>
    <property type="match status" value="1"/>
</dbReference>
<sequence length="570" mass="61540">MPRVRLIDIRNFRCLKTFTWRPAEGLNCLIGPGDAGKSSVLNAIDLCLGARRNISFSDTDFHGLDVTEPVSISITIGELDDGLKSMETYGNYLRSFNAATGVIDDEPEHGAETVLTLNLTVKSDLEPVWTLVSGRSEAQGQTRYLTWSDRIRLCATRIGAYAENDLAWRRGSVLTKLSDEKAETSGAMAEAARQARATFGDMAEKQLSVTLGIVGDTARDLGIDIGAHPKALLDAHSVSFSGGTIALHNEDGIPLRGLGTGSARLLVAGLQRKAAKDATIILIDEVEHGLEPHRLIRLLHSIGSKEEPPPLQAFLTTHSPVTVRELSANQLTVLRHGKDGHKAVLVGSKPTIQGTVRMCPEAFLSSSVLVCEGASEVGLVRGIDQFRASQGTITMEALGLALVDAKGSDNIYSRAKAFRSLGYRTNVLRDDDVQPDKAAEGIFVKVVGAIFKWRAGRALEDELFDALPFDAVTKLLEYAVTLHGEELVGEHIKSISAGKLTLKDCRASITKDIRACLTKACATKSAAWFKNVTAMEHCGREIVGPALAKCDAEFRAIVEGVFAWIEDGRS</sequence>
<dbReference type="Proteomes" id="UP000324853">
    <property type="component" value="Unassembled WGS sequence"/>
</dbReference>
<reference evidence="3 4" key="1">
    <citation type="submission" date="2019-08" db="EMBL/GenBank/DDBJ databases">
        <title>Bradyrhizobium hipponensis sp. nov., a rhizobium isolated from a Lupinus angustifolius root nodule in Tunisia.</title>
        <authorList>
            <person name="Off K."/>
            <person name="Rejili M."/>
            <person name="Mars M."/>
            <person name="Brachmann A."/>
            <person name="Marin M."/>
        </authorList>
    </citation>
    <scope>NUCLEOTIDE SEQUENCE [LARGE SCALE GENOMIC DNA]</scope>
    <source>
        <strain evidence="3 4">CTAW11</strain>
    </source>
</reference>
<gene>
    <name evidence="3" type="ORF">FXB38_09665</name>
</gene>
<evidence type="ECO:0000313" key="4">
    <source>
        <dbReference type="Proteomes" id="UP000324853"/>
    </source>
</evidence>
<feature type="domain" description="ATPase AAA-type core" evidence="1">
    <location>
        <begin position="26"/>
        <end position="323"/>
    </location>
</feature>
<dbReference type="Pfam" id="PF20469">
    <property type="entry name" value="OLD-like_TOPRIM"/>
    <property type="match status" value="1"/>
</dbReference>
<dbReference type="SUPFAM" id="SSF52540">
    <property type="entry name" value="P-loop containing nucleoside triphosphate hydrolases"/>
    <property type="match status" value="1"/>
</dbReference>
<dbReference type="Pfam" id="PF13304">
    <property type="entry name" value="AAA_21"/>
    <property type="match status" value="1"/>
</dbReference>
<dbReference type="EMBL" id="VSSR01000016">
    <property type="protein sequence ID" value="TYL85803.1"/>
    <property type="molecule type" value="Genomic_DNA"/>
</dbReference>
<proteinExistence type="predicted"/>
<dbReference type="GO" id="GO:0016887">
    <property type="term" value="F:ATP hydrolysis activity"/>
    <property type="evidence" value="ECO:0007669"/>
    <property type="project" value="InterPro"/>
</dbReference>